<keyword evidence="17" id="KW-1185">Reference proteome</keyword>
<evidence type="ECO:0000256" key="3">
    <source>
        <dbReference type="ARBA" id="ARBA00012251"/>
    </source>
</evidence>
<reference evidence="16 17" key="1">
    <citation type="journal article" date="2018" name="Front. Microbiol.">
        <title>Genome-Wide Analysis of Corynespora cassiicola Leaf Fall Disease Putative Effectors.</title>
        <authorList>
            <person name="Lopez D."/>
            <person name="Ribeiro S."/>
            <person name="Label P."/>
            <person name="Fumanal B."/>
            <person name="Venisse J.S."/>
            <person name="Kohler A."/>
            <person name="de Oliveira R.R."/>
            <person name="Labutti K."/>
            <person name="Lipzen A."/>
            <person name="Lail K."/>
            <person name="Bauer D."/>
            <person name="Ohm R.A."/>
            <person name="Barry K.W."/>
            <person name="Spatafora J."/>
            <person name="Grigoriev I.V."/>
            <person name="Martin F.M."/>
            <person name="Pujade-Renaud V."/>
        </authorList>
    </citation>
    <scope>NUCLEOTIDE SEQUENCE [LARGE SCALE GENOMIC DNA]</scope>
    <source>
        <strain evidence="16 17">Philippines</strain>
    </source>
</reference>
<evidence type="ECO:0000256" key="8">
    <source>
        <dbReference type="ARBA" id="ARBA00022786"/>
    </source>
</evidence>
<feature type="domain" description="RING-type" evidence="13">
    <location>
        <begin position="165"/>
        <end position="199"/>
    </location>
</feature>
<dbReference type="Pfam" id="PF01485">
    <property type="entry name" value="IBR"/>
    <property type="match status" value="1"/>
</dbReference>
<feature type="domain" description="RING-type" evidence="15">
    <location>
        <begin position="161"/>
        <end position="426"/>
    </location>
</feature>
<evidence type="ECO:0000259" key="15">
    <source>
        <dbReference type="PROSITE" id="PS51873"/>
    </source>
</evidence>
<organism evidence="16 17">
    <name type="scientific">Corynespora cassiicola Philippines</name>
    <dbReference type="NCBI Taxonomy" id="1448308"/>
    <lineage>
        <taxon>Eukaryota</taxon>
        <taxon>Fungi</taxon>
        <taxon>Dikarya</taxon>
        <taxon>Ascomycota</taxon>
        <taxon>Pezizomycotina</taxon>
        <taxon>Dothideomycetes</taxon>
        <taxon>Pleosporomycetidae</taxon>
        <taxon>Pleosporales</taxon>
        <taxon>Corynesporascaceae</taxon>
        <taxon>Corynespora</taxon>
    </lineage>
</organism>
<evidence type="ECO:0000256" key="5">
    <source>
        <dbReference type="ARBA" id="ARBA00022723"/>
    </source>
</evidence>
<dbReference type="InterPro" id="IPR001841">
    <property type="entry name" value="Znf_RING"/>
</dbReference>
<dbReference type="Gene3D" id="3.10.110.10">
    <property type="entry name" value="Ubiquitin Conjugating Enzyme"/>
    <property type="match status" value="1"/>
</dbReference>
<dbReference type="SUPFAM" id="SSF54495">
    <property type="entry name" value="UBC-like"/>
    <property type="match status" value="1"/>
</dbReference>
<dbReference type="Gene3D" id="1.20.120.1750">
    <property type="match status" value="1"/>
</dbReference>
<feature type="compositionally biased region" description="Basic and acidic residues" evidence="12">
    <location>
        <begin position="299"/>
        <end position="311"/>
    </location>
</feature>
<keyword evidence="4" id="KW-0808">Transferase</keyword>
<dbReference type="EC" id="2.3.2.31" evidence="3"/>
<dbReference type="InterPro" id="IPR017907">
    <property type="entry name" value="Znf_RING_CS"/>
</dbReference>
<dbReference type="PROSITE" id="PS51873">
    <property type="entry name" value="TRIAD"/>
    <property type="match status" value="1"/>
</dbReference>
<dbReference type="InterPro" id="IPR044066">
    <property type="entry name" value="TRIAD_supradom"/>
</dbReference>
<sequence>MADSEESEGAEELTTLQSIFPELVIDSSNPLAASLDLLVAPTKPLPVTFEPEQEVYRLSYLPSLHIDIDLPPKYPSKEPPRLTLSTNPAWLPEAVLEKQAAKCRELWEEYDGMQVLFTYISHLQEAIESAFDLTELALSAALKHSLLEYNTRLKREIFDRETFECTVCLEPKKGSACYRLSRCSHVFCRACLQDFYNNCIQEGDVNNVKCMDPECGTEDDQPGKRKKERLLSPKELLQIPLELETVKRYAQIKRKKKIEADPTIIYCPRQWCQGAMRTDKYPKIEDVTQMDDSDSEADEPAKDEGDNEKKPTNRPTGGDRLAVCEDCKLAFCIVCFASWHGEFIICAPRDKSELSADELASLDFISKNTSACPTCSVPCQKSYGCNHMTCFQCKSHFCYLCSAWLNPDHPYRHFNDPKNKNCFMRLMDMAEGDMAQGEVQFGGRRGAEQVAEFWEREALRMQMEEFE</sequence>
<comment type="similarity">
    <text evidence="10">Belongs to the RBR family. RNF14 subfamily.</text>
</comment>
<keyword evidence="8" id="KW-0833">Ubl conjugation pathway</keyword>
<evidence type="ECO:0000256" key="1">
    <source>
        <dbReference type="ARBA" id="ARBA00001798"/>
    </source>
</evidence>
<proteinExistence type="inferred from homology"/>
<dbReference type="CDD" id="cd23134">
    <property type="entry name" value="RING-HC_ITT1-like"/>
    <property type="match status" value="1"/>
</dbReference>
<dbReference type="GO" id="GO:0008270">
    <property type="term" value="F:zinc ion binding"/>
    <property type="evidence" value="ECO:0007669"/>
    <property type="project" value="UniProtKB-KW"/>
</dbReference>
<evidence type="ECO:0000256" key="7">
    <source>
        <dbReference type="ARBA" id="ARBA00022771"/>
    </source>
</evidence>
<dbReference type="SMART" id="SM00647">
    <property type="entry name" value="IBR"/>
    <property type="match status" value="2"/>
</dbReference>
<dbReference type="STRING" id="1448308.A0A2T2NZ94"/>
<dbReference type="FunFam" id="3.30.40.10:FF:000416">
    <property type="entry name" value="RBR-type E3 ubiquitin transferase"/>
    <property type="match status" value="1"/>
</dbReference>
<name>A0A2T2NZ94_CORCC</name>
<dbReference type="PROSITE" id="PS00518">
    <property type="entry name" value="ZF_RING_1"/>
    <property type="match status" value="1"/>
</dbReference>
<evidence type="ECO:0000256" key="2">
    <source>
        <dbReference type="ARBA" id="ARBA00004906"/>
    </source>
</evidence>
<accession>A0A2T2NZ94</accession>
<evidence type="ECO:0000256" key="4">
    <source>
        <dbReference type="ARBA" id="ARBA00022679"/>
    </source>
</evidence>
<dbReference type="SUPFAM" id="SSF57850">
    <property type="entry name" value="RING/U-box"/>
    <property type="match status" value="2"/>
</dbReference>
<dbReference type="EMBL" id="KZ678131">
    <property type="protein sequence ID" value="PSN70737.1"/>
    <property type="molecule type" value="Genomic_DNA"/>
</dbReference>
<dbReference type="InterPro" id="IPR006575">
    <property type="entry name" value="RWD_dom"/>
</dbReference>
<dbReference type="CDD" id="cd20354">
    <property type="entry name" value="Rcat_RBR_RNF14"/>
    <property type="match status" value="1"/>
</dbReference>
<keyword evidence="7 11" id="KW-0863">Zinc-finger</keyword>
<keyword evidence="9" id="KW-0862">Zinc</keyword>
<evidence type="ECO:0000313" key="16">
    <source>
        <dbReference type="EMBL" id="PSN70737.1"/>
    </source>
</evidence>
<comment type="pathway">
    <text evidence="2">Protein modification; protein ubiquitination.</text>
</comment>
<evidence type="ECO:0000256" key="11">
    <source>
        <dbReference type="PROSITE-ProRule" id="PRU00175"/>
    </source>
</evidence>
<feature type="compositionally biased region" description="Acidic residues" evidence="12">
    <location>
        <begin position="288"/>
        <end position="298"/>
    </location>
</feature>
<dbReference type="AlphaFoldDB" id="A0A2T2NZ94"/>
<gene>
    <name evidence="16" type="ORF">BS50DRAFT_517344</name>
</gene>
<dbReference type="InterPro" id="IPR002867">
    <property type="entry name" value="IBR_dom"/>
</dbReference>
<evidence type="ECO:0000256" key="10">
    <source>
        <dbReference type="ARBA" id="ARBA00044508"/>
    </source>
</evidence>
<dbReference type="PROSITE" id="PS50908">
    <property type="entry name" value="RWD"/>
    <property type="match status" value="1"/>
</dbReference>
<dbReference type="Pfam" id="PF05773">
    <property type="entry name" value="RWD"/>
    <property type="match status" value="1"/>
</dbReference>
<evidence type="ECO:0000313" key="17">
    <source>
        <dbReference type="Proteomes" id="UP000240883"/>
    </source>
</evidence>
<feature type="region of interest" description="Disordered" evidence="12">
    <location>
        <begin position="286"/>
        <end position="315"/>
    </location>
</feature>
<dbReference type="GO" id="GO:0061630">
    <property type="term" value="F:ubiquitin protein ligase activity"/>
    <property type="evidence" value="ECO:0007669"/>
    <property type="project" value="UniProtKB-EC"/>
</dbReference>
<dbReference type="OrthoDB" id="1431934at2759"/>
<evidence type="ECO:0000259" key="13">
    <source>
        <dbReference type="PROSITE" id="PS50089"/>
    </source>
</evidence>
<dbReference type="PANTHER" id="PTHR11685">
    <property type="entry name" value="RBR FAMILY RING FINGER AND IBR DOMAIN-CONTAINING"/>
    <property type="match status" value="1"/>
</dbReference>
<feature type="domain" description="RWD" evidence="14">
    <location>
        <begin position="11"/>
        <end position="130"/>
    </location>
</feature>
<keyword evidence="6" id="KW-0677">Repeat</keyword>
<dbReference type="InterPro" id="IPR016135">
    <property type="entry name" value="UBQ-conjugating_enzyme/RWD"/>
</dbReference>
<comment type="catalytic activity">
    <reaction evidence="1">
        <text>[E2 ubiquitin-conjugating enzyme]-S-ubiquitinyl-L-cysteine + [acceptor protein]-L-lysine = [E2 ubiquitin-conjugating enzyme]-L-cysteine + [acceptor protein]-N(6)-ubiquitinyl-L-lysine.</text>
        <dbReference type="EC" id="2.3.2.31"/>
    </reaction>
</comment>
<dbReference type="GO" id="GO:0016567">
    <property type="term" value="P:protein ubiquitination"/>
    <property type="evidence" value="ECO:0007669"/>
    <property type="project" value="InterPro"/>
</dbReference>
<protein>
    <recommendedName>
        <fullName evidence="3">RBR-type E3 ubiquitin transferase</fullName>
        <ecNumber evidence="3">2.3.2.31</ecNumber>
    </recommendedName>
</protein>
<dbReference type="PROSITE" id="PS50089">
    <property type="entry name" value="ZF_RING_2"/>
    <property type="match status" value="1"/>
</dbReference>
<dbReference type="FunFam" id="1.20.120.1750:FF:000061">
    <property type="entry name" value="RBR-type E3 ubiquitin transferase"/>
    <property type="match status" value="1"/>
</dbReference>
<dbReference type="Pfam" id="PF22191">
    <property type="entry name" value="IBR_1"/>
    <property type="match status" value="1"/>
</dbReference>
<dbReference type="CDD" id="cd23820">
    <property type="entry name" value="RWD_RNF14"/>
    <property type="match status" value="1"/>
</dbReference>
<evidence type="ECO:0000256" key="6">
    <source>
        <dbReference type="ARBA" id="ARBA00022737"/>
    </source>
</evidence>
<dbReference type="InterPro" id="IPR013083">
    <property type="entry name" value="Znf_RING/FYVE/PHD"/>
</dbReference>
<evidence type="ECO:0000256" key="12">
    <source>
        <dbReference type="SAM" id="MobiDB-lite"/>
    </source>
</evidence>
<dbReference type="SMART" id="SM00591">
    <property type="entry name" value="RWD"/>
    <property type="match status" value="1"/>
</dbReference>
<evidence type="ECO:0000259" key="14">
    <source>
        <dbReference type="PROSITE" id="PS50908"/>
    </source>
</evidence>
<dbReference type="InterPro" id="IPR031127">
    <property type="entry name" value="E3_UB_ligase_RBR"/>
</dbReference>
<dbReference type="Proteomes" id="UP000240883">
    <property type="component" value="Unassembled WGS sequence"/>
</dbReference>
<dbReference type="InterPro" id="IPR047548">
    <property type="entry name" value="Rcat_RBR_RNF14"/>
</dbReference>
<evidence type="ECO:0000256" key="9">
    <source>
        <dbReference type="ARBA" id="ARBA00022833"/>
    </source>
</evidence>
<keyword evidence="5" id="KW-0479">Metal-binding</keyword>
<dbReference type="Gene3D" id="3.30.40.10">
    <property type="entry name" value="Zinc/RING finger domain, C3HC4 (zinc finger)"/>
    <property type="match status" value="1"/>
</dbReference>